<protein>
    <submittedName>
        <fullName evidence="1">Uncharacterized protein</fullName>
    </submittedName>
</protein>
<dbReference type="OrthoDB" id="4791513at2759"/>
<organism evidence="1">
    <name type="scientific">Rosellinia necatrix</name>
    <name type="common">White root-rot fungus</name>
    <dbReference type="NCBI Taxonomy" id="77044"/>
    <lineage>
        <taxon>Eukaryota</taxon>
        <taxon>Fungi</taxon>
        <taxon>Dikarya</taxon>
        <taxon>Ascomycota</taxon>
        <taxon>Pezizomycotina</taxon>
        <taxon>Sordariomycetes</taxon>
        <taxon>Xylariomycetidae</taxon>
        <taxon>Xylariales</taxon>
        <taxon>Xylariaceae</taxon>
        <taxon>Rosellinia</taxon>
    </lineage>
</organism>
<accession>A0A1W2TPS8</accession>
<dbReference type="AlphaFoldDB" id="A0A1W2TPS8"/>
<evidence type="ECO:0000313" key="1">
    <source>
        <dbReference type="EMBL" id="GAP90415.2"/>
    </source>
</evidence>
<sequence>MERPLQGAPAHYAPVPEGTLPVWPATVRGLSRAKMDCGDSQIAYHTLGLASTEQNQNAPKPTERQIDDYIRKLVWYTTQPPNIPGNALSEANRRKKMRVLFSAIRTLRGIKNERWNWNGVINVDQSDIVLPTLDWDIDGPAPLPWPAIQARLNAHRVNIQYRADAFDSPLVNTLTERERNRNSEEIRHMLSPYWESCPSIGFNAMGSFRQIYSFRSHNWPEDGNSLWYCLCYATSLVHLPGPNWAKAKCMIWKYFNWVIHRTGHFRHRMYVHLERQSWDEIEEVAPGTQRTWGRLSILRALHLNTPNSGLPMYGHFQGMMQVIADFFEKEVVLFIRPPQVRVGGDPNLRPLYGIQVFGRRFDGQRNGQILMVTDIKREQYQIVTQINNITIPYWIRDDWGEAAPRPYFDTTEFDSDSRWGWMEAPWLPDGVPPNYEPYHLNHNLNMPVMDPRFQTDDDDPEYWQFQGRGEAVALDPRYGLGLVPILPDPIEAGWRDELPGPPEELVEFDEFPYAFSNRKIVTGVYEDADGREWWPRWNNIMAYRAEEYQKLALERDLPTKPHPLSHP</sequence>
<dbReference type="Proteomes" id="UP000054516">
    <property type="component" value="Unassembled WGS sequence"/>
</dbReference>
<evidence type="ECO:0000313" key="2">
    <source>
        <dbReference type="Proteomes" id="UP000054516"/>
    </source>
</evidence>
<gene>
    <name evidence="1" type="ORF">SAMD00023353_4900140</name>
</gene>
<reference evidence="1" key="1">
    <citation type="submission" date="2016-03" db="EMBL/GenBank/DDBJ databases">
        <title>Draft genome sequence of Rosellinia necatrix.</title>
        <authorList>
            <person name="Kanematsu S."/>
        </authorList>
    </citation>
    <scope>NUCLEOTIDE SEQUENCE [LARGE SCALE GENOMIC DNA]</scope>
    <source>
        <strain evidence="1">W97</strain>
    </source>
</reference>
<dbReference type="OMA" id="PWWPGFQ"/>
<dbReference type="EMBL" id="DF977494">
    <property type="protein sequence ID" value="GAP90415.2"/>
    <property type="molecule type" value="Genomic_DNA"/>
</dbReference>
<proteinExistence type="predicted"/>
<keyword evidence="2" id="KW-1185">Reference proteome</keyword>
<name>A0A1W2TPS8_ROSNE</name>